<dbReference type="Proteomes" id="UP001150924">
    <property type="component" value="Unassembled WGS sequence"/>
</dbReference>
<organism evidence="1 2">
    <name type="scientific">Nannocystis pusilla</name>
    <dbReference type="NCBI Taxonomy" id="889268"/>
    <lineage>
        <taxon>Bacteria</taxon>
        <taxon>Pseudomonadati</taxon>
        <taxon>Myxococcota</taxon>
        <taxon>Polyangia</taxon>
        <taxon>Nannocystales</taxon>
        <taxon>Nannocystaceae</taxon>
        <taxon>Nannocystis</taxon>
    </lineage>
</organism>
<name>A0A9X3EPU0_9BACT</name>
<evidence type="ECO:0000313" key="1">
    <source>
        <dbReference type="EMBL" id="MCY1007020.1"/>
    </source>
</evidence>
<reference evidence="1" key="1">
    <citation type="submission" date="2022-11" db="EMBL/GenBank/DDBJ databases">
        <title>Minimal conservation of predation-associated metabolite biosynthetic gene clusters underscores biosynthetic potential of Myxococcota including descriptions for ten novel species: Archangium lansinium sp. nov., Myxococcus landrumus sp. nov., Nannocystis bai.</title>
        <authorList>
            <person name="Ahearne A."/>
            <person name="Stevens C."/>
            <person name="Phillips K."/>
        </authorList>
    </citation>
    <scope>NUCLEOTIDE SEQUENCE</scope>
    <source>
        <strain evidence="1">Na p29</strain>
    </source>
</reference>
<keyword evidence="2" id="KW-1185">Reference proteome</keyword>
<dbReference type="EMBL" id="JAPNKE010000002">
    <property type="protein sequence ID" value="MCY1007020.1"/>
    <property type="molecule type" value="Genomic_DNA"/>
</dbReference>
<gene>
    <name evidence="1" type="ORF">OV079_15935</name>
</gene>
<dbReference type="AlphaFoldDB" id="A0A9X3EPU0"/>
<evidence type="ECO:0000313" key="2">
    <source>
        <dbReference type="Proteomes" id="UP001150924"/>
    </source>
</evidence>
<accession>A0A9X3EPU0</accession>
<comment type="caution">
    <text evidence="1">The sequence shown here is derived from an EMBL/GenBank/DDBJ whole genome shotgun (WGS) entry which is preliminary data.</text>
</comment>
<proteinExistence type="predicted"/>
<protein>
    <submittedName>
        <fullName evidence="1">Uncharacterized protein</fullName>
    </submittedName>
</protein>
<dbReference type="RefSeq" id="WP_267769522.1">
    <property type="nucleotide sequence ID" value="NZ_JAPNKE010000002.1"/>
</dbReference>
<sequence>MHDDGARWLPKFLADSGYRHAMYTHQWTEVLIWRDTERWLGRGPDRDSALEDALTQMFPSAAARQLFDRFRDGLQEPARPQAAPPSAAVSAEVIPTAPPAAPEQPELPRSPIVGRIQLPTYPAAAVAEARETLEEILKDIQDMRPDFALMSPRYQKVYMLAWISRARSFDEQFQGEHKITVLVRRIAHELTNLSKTLWPGSVQALQMNAVPACVVTELGLKTLHAPKTWAEAHEFVQNHRERAMTSEVPVDDYGWADRPRKAPPGQPRALLREAQRAVEAIAGNVTDPPPRHLTTPPEELPNEQLDALVKHAQALRDIRRFIAAEDPETWGAVMGRLRWLAGRLGERLPQLRRWLDPEFIPPPERAKTGPSADQVRQQQAAVRAERDALVAADSFDDEALLAFLGRAFDAHNTPEVASLVQPIRPRIDALRPDLFEDRRMRRRLTGLQDVIKRGELGVLPSDSDSDLEEETDDVDDPGAHLVAQVRPKVEGKRVLFVSNREDPDLKSKLEESLGLDITWCDGNARKVQAQCESISRHSYDYVLIATGFQAHNIDGILARAARASAIPYVRVFKGRPLAVARALARTLGVASAA</sequence>